<keyword evidence="1" id="KW-0812">Transmembrane</keyword>
<keyword evidence="3" id="KW-1185">Reference proteome</keyword>
<evidence type="ECO:0000313" key="3">
    <source>
        <dbReference type="Proteomes" id="UP001244207"/>
    </source>
</evidence>
<feature type="transmembrane region" description="Helical" evidence="1">
    <location>
        <begin position="39"/>
        <end position="60"/>
    </location>
</feature>
<dbReference type="GeneID" id="85385509"/>
<proteinExistence type="predicted"/>
<dbReference type="Proteomes" id="UP001244207">
    <property type="component" value="Unassembled WGS sequence"/>
</dbReference>
<organism evidence="2 3">
    <name type="scientific">Glomerella acutata</name>
    <name type="common">Colletotrichum acutatum</name>
    <dbReference type="NCBI Taxonomy" id="27357"/>
    <lineage>
        <taxon>Eukaryota</taxon>
        <taxon>Fungi</taxon>
        <taxon>Dikarya</taxon>
        <taxon>Ascomycota</taxon>
        <taxon>Pezizomycotina</taxon>
        <taxon>Sordariomycetes</taxon>
        <taxon>Hypocreomycetidae</taxon>
        <taxon>Glomerellales</taxon>
        <taxon>Glomerellaceae</taxon>
        <taxon>Colletotrichum</taxon>
        <taxon>Colletotrichum acutatum species complex</taxon>
    </lineage>
</organism>
<keyword evidence="1" id="KW-1133">Transmembrane helix</keyword>
<dbReference type="EMBL" id="JAHMHS010000229">
    <property type="protein sequence ID" value="KAK1706132.1"/>
    <property type="molecule type" value="Genomic_DNA"/>
</dbReference>
<name>A0AAD8U9L7_GLOAC</name>
<sequence length="86" mass="9552">MSEVFPASKPLGDATTGLVSTEATTALQASTKAMQRLTWWRAVGVCFFLLLLTLFLLLLSQTETAETDGRGLRWIPRRPSSLRCCY</sequence>
<protein>
    <submittedName>
        <fullName evidence="2">Uncharacterized protein</fullName>
    </submittedName>
</protein>
<evidence type="ECO:0000313" key="2">
    <source>
        <dbReference type="EMBL" id="KAK1706132.1"/>
    </source>
</evidence>
<keyword evidence="1" id="KW-0472">Membrane</keyword>
<accession>A0AAD8U9L7</accession>
<dbReference type="AlphaFoldDB" id="A0AAD8U9L7"/>
<dbReference type="RefSeq" id="XP_060357780.1">
    <property type="nucleotide sequence ID" value="XM_060501610.1"/>
</dbReference>
<comment type="caution">
    <text evidence="2">The sequence shown here is derived from an EMBL/GenBank/DDBJ whole genome shotgun (WGS) entry which is preliminary data.</text>
</comment>
<reference evidence="2" key="1">
    <citation type="submission" date="2021-12" db="EMBL/GenBank/DDBJ databases">
        <title>Comparative genomics, transcriptomics and evolutionary studies reveal genomic signatures of adaptation to plant cell wall in hemibiotrophic fungi.</title>
        <authorList>
            <consortium name="DOE Joint Genome Institute"/>
            <person name="Baroncelli R."/>
            <person name="Diaz J.F."/>
            <person name="Benocci T."/>
            <person name="Peng M."/>
            <person name="Battaglia E."/>
            <person name="Haridas S."/>
            <person name="Andreopoulos W."/>
            <person name="Labutti K."/>
            <person name="Pangilinan J."/>
            <person name="Floch G.L."/>
            <person name="Makela M.R."/>
            <person name="Henrissat B."/>
            <person name="Grigoriev I.V."/>
            <person name="Crouch J.A."/>
            <person name="De Vries R.P."/>
            <person name="Sukno S.A."/>
            <person name="Thon M.R."/>
        </authorList>
    </citation>
    <scope>NUCLEOTIDE SEQUENCE</scope>
    <source>
        <strain evidence="2">CBS 112980</strain>
    </source>
</reference>
<evidence type="ECO:0000256" key="1">
    <source>
        <dbReference type="SAM" id="Phobius"/>
    </source>
</evidence>
<gene>
    <name evidence="2" type="ORF">BDZ83DRAFT_193298</name>
</gene>